<evidence type="ECO:0000256" key="4">
    <source>
        <dbReference type="ARBA" id="ARBA00022496"/>
    </source>
</evidence>
<evidence type="ECO:0000256" key="5">
    <source>
        <dbReference type="ARBA" id="ARBA00022729"/>
    </source>
</evidence>
<evidence type="ECO:0000259" key="7">
    <source>
        <dbReference type="PROSITE" id="PS50983"/>
    </source>
</evidence>
<dbReference type="InterPro" id="IPR002491">
    <property type="entry name" value="ABC_transptr_periplasmic_BD"/>
</dbReference>
<keyword evidence="5 6" id="KW-0732">Signal</keyword>
<comment type="similarity">
    <text evidence="2">Belongs to the bacterial solute-binding protein 8 family.</text>
</comment>
<feature type="domain" description="Fe/B12 periplasmic-binding" evidence="7">
    <location>
        <begin position="35"/>
        <end position="302"/>
    </location>
</feature>
<keyword evidence="4" id="KW-0410">Iron transport</keyword>
<dbReference type="AlphaFoldDB" id="A0A511URA0"/>
<keyword evidence="4" id="KW-0406">Ion transport</keyword>
<dbReference type="GO" id="GO:0030288">
    <property type="term" value="C:outer membrane-bounded periplasmic space"/>
    <property type="evidence" value="ECO:0007669"/>
    <property type="project" value="TreeGrafter"/>
</dbReference>
<keyword evidence="9" id="KW-1185">Reference proteome</keyword>
<feature type="chain" id="PRO_5022037398" evidence="6">
    <location>
        <begin position="30"/>
        <end position="304"/>
    </location>
</feature>
<evidence type="ECO:0000313" key="8">
    <source>
        <dbReference type="EMBL" id="GEN29119.1"/>
    </source>
</evidence>
<organism evidence="8 9">
    <name type="scientific">Halovibrio variabilis</name>
    <dbReference type="NCBI Taxonomy" id="31910"/>
    <lineage>
        <taxon>Bacteria</taxon>
        <taxon>Pseudomonadati</taxon>
        <taxon>Pseudomonadota</taxon>
        <taxon>Gammaproteobacteria</taxon>
        <taxon>Oceanospirillales</taxon>
        <taxon>Halomonadaceae</taxon>
        <taxon>Halovibrio</taxon>
    </lineage>
</organism>
<dbReference type="EMBL" id="BJXV01000017">
    <property type="protein sequence ID" value="GEN29119.1"/>
    <property type="molecule type" value="Genomic_DNA"/>
</dbReference>
<dbReference type="InterPro" id="IPR051313">
    <property type="entry name" value="Bact_iron-sidero_bind"/>
</dbReference>
<dbReference type="Proteomes" id="UP000321303">
    <property type="component" value="Unassembled WGS sequence"/>
</dbReference>
<dbReference type="Gene3D" id="3.40.50.1980">
    <property type="entry name" value="Nitrogenase molybdenum iron protein domain"/>
    <property type="match status" value="2"/>
</dbReference>
<dbReference type="Pfam" id="PF01497">
    <property type="entry name" value="Peripla_BP_2"/>
    <property type="match status" value="1"/>
</dbReference>
<name>A0A511URA0_9GAMM</name>
<evidence type="ECO:0000313" key="9">
    <source>
        <dbReference type="Proteomes" id="UP000321303"/>
    </source>
</evidence>
<dbReference type="PANTHER" id="PTHR30532:SF1">
    <property type="entry name" value="IRON(3+)-HYDROXAMATE-BINDING PROTEIN FHUD"/>
    <property type="match status" value="1"/>
</dbReference>
<reference evidence="8 9" key="1">
    <citation type="submission" date="2019-07" db="EMBL/GenBank/DDBJ databases">
        <title>Whole genome shotgun sequence of Halomonas variabilis NBRC 102410.</title>
        <authorList>
            <person name="Hosoyama A."/>
            <person name="Uohara A."/>
            <person name="Ohji S."/>
            <person name="Ichikawa N."/>
        </authorList>
    </citation>
    <scope>NUCLEOTIDE SEQUENCE [LARGE SCALE GENOMIC DNA]</scope>
    <source>
        <strain evidence="8 9">NBRC 102410</strain>
    </source>
</reference>
<comment type="caution">
    <text evidence="8">The sequence shown here is derived from an EMBL/GenBank/DDBJ whole genome shotgun (WGS) entry which is preliminary data.</text>
</comment>
<evidence type="ECO:0000256" key="1">
    <source>
        <dbReference type="ARBA" id="ARBA00004196"/>
    </source>
</evidence>
<dbReference type="OrthoDB" id="6160519at2"/>
<comment type="subcellular location">
    <subcellularLocation>
        <location evidence="1">Cell envelope</location>
    </subcellularLocation>
</comment>
<dbReference type="RefSeq" id="WP_146876039.1">
    <property type="nucleotide sequence ID" value="NZ_BJXV01000017.1"/>
</dbReference>
<keyword evidence="4" id="KW-0408">Iron</keyword>
<gene>
    <name evidence="8" type="ORF">HVA01_27650</name>
</gene>
<keyword evidence="3" id="KW-0813">Transport</keyword>
<accession>A0A511URA0</accession>
<evidence type="ECO:0000256" key="2">
    <source>
        <dbReference type="ARBA" id="ARBA00008814"/>
    </source>
</evidence>
<dbReference type="PANTHER" id="PTHR30532">
    <property type="entry name" value="IRON III DICITRATE-BINDING PERIPLASMIC PROTEIN"/>
    <property type="match status" value="1"/>
</dbReference>
<dbReference type="GO" id="GO:1901678">
    <property type="term" value="P:iron coordination entity transport"/>
    <property type="evidence" value="ECO:0007669"/>
    <property type="project" value="UniProtKB-ARBA"/>
</dbReference>
<evidence type="ECO:0000256" key="6">
    <source>
        <dbReference type="SAM" id="SignalP"/>
    </source>
</evidence>
<dbReference type="PROSITE" id="PS50983">
    <property type="entry name" value="FE_B12_PBP"/>
    <property type="match status" value="1"/>
</dbReference>
<feature type="signal peptide" evidence="6">
    <location>
        <begin position="1"/>
        <end position="29"/>
    </location>
</feature>
<dbReference type="PRINTS" id="PR01715">
    <property type="entry name" value="FERRIBNDNGPP"/>
</dbReference>
<sequence length="304" mass="33909">MFIFPLMFRFLRTLPFMLILSLNTSSALAASAPPSIAVFDWTTAEALIALNPPGSVLMGNITVFHTWTGNEYAHADVTDIGTPSFPNLELLSSINPSRMLLAPRHTRMKAVLDNIVTSNVIQSYPYTNNSSDDLWSRFDAFVLEMGELSGRRAAAEKLIINTQSKLESLKNKLEPQPPLLVVQLITEQYVRVYGDNSIFQGVLLRLGLRNAWTGETDRWGRSLVSIRELFNIHLEDARLVVMESAFPAGIENNIETSGMWRYLPSVQRGDYVVLPSTFWIAGVHPSALRFAEALVEALETPAEP</sequence>
<evidence type="ECO:0000256" key="3">
    <source>
        <dbReference type="ARBA" id="ARBA00022448"/>
    </source>
</evidence>
<proteinExistence type="inferred from homology"/>
<protein>
    <submittedName>
        <fullName evidence="8">ABC transporter substrate-binding protein</fullName>
    </submittedName>
</protein>
<dbReference type="SUPFAM" id="SSF53807">
    <property type="entry name" value="Helical backbone' metal receptor"/>
    <property type="match status" value="1"/>
</dbReference>